<dbReference type="InterPro" id="IPR056874">
    <property type="entry name" value="PHD_dom_pln"/>
</dbReference>
<accession>A0ABR2UCU7</accession>
<keyword evidence="7" id="KW-1185">Reference proteome</keyword>
<comment type="caution">
    <text evidence="6">The sequence shown here is derived from an EMBL/GenBank/DDBJ whole genome shotgun (WGS) entry which is preliminary data.</text>
</comment>
<gene>
    <name evidence="6" type="ORF">V6N11_053360</name>
</gene>
<feature type="region of interest" description="Disordered" evidence="4">
    <location>
        <begin position="59"/>
        <end position="103"/>
    </location>
</feature>
<evidence type="ECO:0000313" key="7">
    <source>
        <dbReference type="Proteomes" id="UP001396334"/>
    </source>
</evidence>
<evidence type="ECO:0000256" key="3">
    <source>
        <dbReference type="ARBA" id="ARBA00022833"/>
    </source>
</evidence>
<evidence type="ECO:0000256" key="2">
    <source>
        <dbReference type="ARBA" id="ARBA00022771"/>
    </source>
</evidence>
<organism evidence="6 7">
    <name type="scientific">Hibiscus sabdariffa</name>
    <name type="common">roselle</name>
    <dbReference type="NCBI Taxonomy" id="183260"/>
    <lineage>
        <taxon>Eukaryota</taxon>
        <taxon>Viridiplantae</taxon>
        <taxon>Streptophyta</taxon>
        <taxon>Embryophyta</taxon>
        <taxon>Tracheophyta</taxon>
        <taxon>Spermatophyta</taxon>
        <taxon>Magnoliopsida</taxon>
        <taxon>eudicotyledons</taxon>
        <taxon>Gunneridae</taxon>
        <taxon>Pentapetalae</taxon>
        <taxon>rosids</taxon>
        <taxon>malvids</taxon>
        <taxon>Malvales</taxon>
        <taxon>Malvaceae</taxon>
        <taxon>Malvoideae</taxon>
        <taxon>Hibiscus</taxon>
    </lineage>
</organism>
<feature type="domain" description="PHD-type zinc finger plants" evidence="5">
    <location>
        <begin position="11"/>
        <end position="53"/>
    </location>
</feature>
<keyword evidence="3" id="KW-0862">Zinc</keyword>
<dbReference type="SUPFAM" id="SSF57903">
    <property type="entry name" value="FYVE/PHD zinc finger"/>
    <property type="match status" value="1"/>
</dbReference>
<reference evidence="6 7" key="1">
    <citation type="journal article" date="2024" name="G3 (Bethesda)">
        <title>Genome assembly of Hibiscus sabdariffa L. provides insights into metabolisms of medicinal natural products.</title>
        <authorList>
            <person name="Kim T."/>
        </authorList>
    </citation>
    <scope>NUCLEOTIDE SEQUENCE [LARGE SCALE GENOMIC DNA]</scope>
    <source>
        <strain evidence="6">TK-2024</strain>
        <tissue evidence="6">Old leaves</tissue>
    </source>
</reference>
<dbReference type="Proteomes" id="UP001396334">
    <property type="component" value="Unassembled WGS sequence"/>
</dbReference>
<dbReference type="EMBL" id="JBBPBN010000001">
    <property type="protein sequence ID" value="KAK9047521.1"/>
    <property type="molecule type" value="Genomic_DNA"/>
</dbReference>
<evidence type="ECO:0000259" key="5">
    <source>
        <dbReference type="Pfam" id="PF25054"/>
    </source>
</evidence>
<evidence type="ECO:0000256" key="4">
    <source>
        <dbReference type="SAM" id="MobiDB-lite"/>
    </source>
</evidence>
<dbReference type="InterPro" id="IPR011011">
    <property type="entry name" value="Znf_FYVE_PHD"/>
</dbReference>
<sequence length="187" mass="21402">MSQQSRLVQCCMCGDSGITRELLQCKACHFRSQHRYCSNLYPKAESYEVCNWCLTQKTDSKPLNSSSSSPTSCKAEDDGNNKRKGDYNNGGSGFKGSQGNKNLSLRFVNRRKSPEKRPPCTTRKRVISNARLEEKLRTRKSKEKAKGGQITRHVFRNKVRRYKLLDEVSSEKHARTYTQMYKCSSGK</sequence>
<keyword evidence="1" id="KW-0479">Metal-binding</keyword>
<feature type="compositionally biased region" description="Basic and acidic residues" evidence="4">
    <location>
        <begin position="74"/>
        <end position="86"/>
    </location>
</feature>
<evidence type="ECO:0000313" key="6">
    <source>
        <dbReference type="EMBL" id="KAK9047521.1"/>
    </source>
</evidence>
<proteinExistence type="predicted"/>
<dbReference type="Pfam" id="PF25054">
    <property type="entry name" value="PHD_pln"/>
    <property type="match status" value="1"/>
</dbReference>
<dbReference type="PANTHER" id="PTHR33779">
    <property type="entry name" value="EXPRESSED PROTEIN"/>
    <property type="match status" value="1"/>
</dbReference>
<evidence type="ECO:0000256" key="1">
    <source>
        <dbReference type="ARBA" id="ARBA00022723"/>
    </source>
</evidence>
<keyword evidence="2" id="KW-0863">Zinc-finger</keyword>
<dbReference type="PANTHER" id="PTHR33779:SF1">
    <property type="entry name" value="EXPRESSED PROTEIN"/>
    <property type="match status" value="1"/>
</dbReference>
<name>A0ABR2UCU7_9ROSI</name>
<protein>
    <recommendedName>
        <fullName evidence="5">PHD-type zinc finger plants domain-containing protein</fullName>
    </recommendedName>
</protein>